<dbReference type="eggNOG" id="ENOG502RNMI">
    <property type="taxonomic scope" value="Eukaryota"/>
</dbReference>
<keyword evidence="3" id="KW-1185">Reference proteome</keyword>
<protein>
    <submittedName>
        <fullName evidence="2">Uncharacterized protein</fullName>
    </submittedName>
</protein>
<dbReference type="OMA" id="EHEPANC"/>
<dbReference type="HOGENOM" id="CLU_041438_0_0_1"/>
<gene>
    <name evidence="2" type="ORF">EPUS_02473</name>
</gene>
<organism evidence="2 3">
    <name type="scientific">Endocarpon pusillum (strain Z07020 / HMAS-L-300199)</name>
    <name type="common">Lichen-forming fungus</name>
    <dbReference type="NCBI Taxonomy" id="1263415"/>
    <lineage>
        <taxon>Eukaryota</taxon>
        <taxon>Fungi</taxon>
        <taxon>Dikarya</taxon>
        <taxon>Ascomycota</taxon>
        <taxon>Pezizomycotina</taxon>
        <taxon>Eurotiomycetes</taxon>
        <taxon>Chaetothyriomycetidae</taxon>
        <taxon>Verrucariales</taxon>
        <taxon>Verrucariaceae</taxon>
        <taxon>Endocarpon</taxon>
    </lineage>
</organism>
<dbReference type="GeneID" id="19237526"/>
<keyword evidence="1" id="KW-0472">Membrane</keyword>
<dbReference type="EMBL" id="KE721301">
    <property type="protein sequence ID" value="ERF70607.1"/>
    <property type="molecule type" value="Genomic_DNA"/>
</dbReference>
<dbReference type="Proteomes" id="UP000019373">
    <property type="component" value="Unassembled WGS sequence"/>
</dbReference>
<dbReference type="OrthoDB" id="5428890at2759"/>
<evidence type="ECO:0000256" key="1">
    <source>
        <dbReference type="SAM" id="Phobius"/>
    </source>
</evidence>
<keyword evidence="1" id="KW-0812">Transmembrane</keyword>
<dbReference type="AlphaFoldDB" id="U1G080"/>
<proteinExistence type="predicted"/>
<sequence>MKNSIYAARFRRPTTLSNVAERTPEVHEAEWVAKLTPQEFQKRDDLVSLLVGGERIKGSLADSCLWYGRYLQSKFHHHWHLLAPALVGLEDNVTPASGDLVIVYCFVIEVAKLLKTRKNLALVEIVDELDNQQLLKPQMDEERAILNQIVFATLGWLSMLYEAVPHPAANKLEVVRTSTTSSGYRNSLNTRKYHSYMRNFDYIDFPFFELLARFGELTPQWKPHFANELGSLRQAEVISVKDVCFNTLQGLADLKIEWVTSLALHLEMDSSKKTLKLFQFPSFCRMMVVENETHLLSRLLTDHATRLYEDVRAPEVVTEQFFKEILLTYRLIFGQDDRSYKAFSRMVPVWEEQCGRSSWETTWACDPMLLTLCGKSATSDEARKIYDEIDEHEPANCYNAHHEFPFFAKRLLELQEFIKHHQPQNLRALLNDRRDVAAWYTLWNNQLLIIFATITILLMMLSLVLQAWQVMLARQQLQQLG</sequence>
<dbReference type="RefSeq" id="XP_007803665.1">
    <property type="nucleotide sequence ID" value="XM_007805474.1"/>
</dbReference>
<accession>U1G080</accession>
<evidence type="ECO:0000313" key="2">
    <source>
        <dbReference type="EMBL" id="ERF70607.1"/>
    </source>
</evidence>
<evidence type="ECO:0000313" key="3">
    <source>
        <dbReference type="Proteomes" id="UP000019373"/>
    </source>
</evidence>
<reference evidence="3" key="1">
    <citation type="journal article" date="2014" name="BMC Genomics">
        <title>Genome characteristics reveal the impact of lichenization on lichen-forming fungus Endocarpon pusillum Hedwig (Verrucariales, Ascomycota).</title>
        <authorList>
            <person name="Wang Y.-Y."/>
            <person name="Liu B."/>
            <person name="Zhang X.-Y."/>
            <person name="Zhou Q.-M."/>
            <person name="Zhang T."/>
            <person name="Li H."/>
            <person name="Yu Y.-F."/>
            <person name="Zhang X.-L."/>
            <person name="Hao X.-Y."/>
            <person name="Wang M."/>
            <person name="Wang L."/>
            <person name="Wei J.-C."/>
        </authorList>
    </citation>
    <scope>NUCLEOTIDE SEQUENCE [LARGE SCALE GENOMIC DNA]</scope>
    <source>
        <strain evidence="3">Z07020 / HMAS-L-300199</strain>
    </source>
</reference>
<feature type="transmembrane region" description="Helical" evidence="1">
    <location>
        <begin position="447"/>
        <end position="468"/>
    </location>
</feature>
<name>U1G080_ENDPU</name>
<keyword evidence="1" id="KW-1133">Transmembrane helix</keyword>